<dbReference type="Proteomes" id="UP000315648">
    <property type="component" value="Unassembled WGS sequence"/>
</dbReference>
<dbReference type="OrthoDB" id="200223at2"/>
<gene>
    <name evidence="2" type="ORF">FPL22_07875</name>
</gene>
<dbReference type="EMBL" id="VMBG01000001">
    <property type="protein sequence ID" value="TSJ79200.1"/>
    <property type="molecule type" value="Genomic_DNA"/>
</dbReference>
<evidence type="ECO:0000256" key="1">
    <source>
        <dbReference type="SAM" id="Phobius"/>
    </source>
</evidence>
<organism evidence="2 3">
    <name type="scientific">Rariglobus hedericola</name>
    <dbReference type="NCBI Taxonomy" id="2597822"/>
    <lineage>
        <taxon>Bacteria</taxon>
        <taxon>Pseudomonadati</taxon>
        <taxon>Verrucomicrobiota</taxon>
        <taxon>Opitutia</taxon>
        <taxon>Opitutales</taxon>
        <taxon>Opitutaceae</taxon>
        <taxon>Rariglobus</taxon>
    </lineage>
</organism>
<protein>
    <submittedName>
        <fullName evidence="2">Uncharacterized protein</fullName>
    </submittedName>
</protein>
<feature type="transmembrane region" description="Helical" evidence="1">
    <location>
        <begin position="6"/>
        <end position="23"/>
    </location>
</feature>
<proteinExistence type="predicted"/>
<keyword evidence="3" id="KW-1185">Reference proteome</keyword>
<sequence>MSVVPLTLTISLCLVFTFVLFFLREYSRRPFSGAERESLLPLDDETPRIVAGASERLPVAEDQRHAHGAGHVCHGNGSCASCLHRATRRAAQAPV</sequence>
<dbReference type="AlphaFoldDB" id="A0A556QRC7"/>
<keyword evidence="1" id="KW-1133">Transmembrane helix</keyword>
<keyword evidence="1" id="KW-0472">Membrane</keyword>
<reference evidence="2 3" key="1">
    <citation type="submission" date="2019-07" db="EMBL/GenBank/DDBJ databases">
        <title>Description of 53C-WASEF.</title>
        <authorList>
            <person name="Pitt A."/>
            <person name="Hahn M.W."/>
        </authorList>
    </citation>
    <scope>NUCLEOTIDE SEQUENCE [LARGE SCALE GENOMIC DNA]</scope>
    <source>
        <strain evidence="2 3">53C-WASEF</strain>
    </source>
</reference>
<evidence type="ECO:0000313" key="3">
    <source>
        <dbReference type="Proteomes" id="UP000315648"/>
    </source>
</evidence>
<dbReference type="RefSeq" id="WP_144229543.1">
    <property type="nucleotide sequence ID" value="NZ_CBCRVV010000018.1"/>
</dbReference>
<accession>A0A556QRC7</accession>
<comment type="caution">
    <text evidence="2">The sequence shown here is derived from an EMBL/GenBank/DDBJ whole genome shotgun (WGS) entry which is preliminary data.</text>
</comment>
<name>A0A556QRC7_9BACT</name>
<evidence type="ECO:0000313" key="2">
    <source>
        <dbReference type="EMBL" id="TSJ79200.1"/>
    </source>
</evidence>
<keyword evidence="1" id="KW-0812">Transmembrane</keyword>